<evidence type="ECO:0000313" key="2">
    <source>
        <dbReference type="Proteomes" id="UP000196573"/>
    </source>
</evidence>
<keyword evidence="2" id="KW-1185">Reference proteome</keyword>
<reference evidence="1 2" key="1">
    <citation type="submission" date="2017-03" db="EMBL/GenBank/DDBJ databases">
        <authorList>
            <person name="Afonso C.L."/>
            <person name="Miller P.J."/>
            <person name="Scott M.A."/>
            <person name="Spackman E."/>
            <person name="Goraichik I."/>
            <person name="Dimitrov K.M."/>
            <person name="Suarez D.L."/>
            <person name="Swayne D.E."/>
        </authorList>
    </citation>
    <scope>NUCLEOTIDE SEQUENCE [LARGE SCALE GENOMIC DNA]</scope>
    <source>
        <strain evidence="1">SB41UT1</strain>
    </source>
</reference>
<gene>
    <name evidence="1" type="ORF">EHSB41UT_04473</name>
</gene>
<sequence>MDVSGTLLELSLPQHKSDTTKELTAVRQSDIHNFSRYEGDSAQGDIYLSLLARSWKLNGPLFHQKAGELFLFCGVQYFDGGSQEHSLFQYEVLENVVLEHAKKRYGTDDGDFYHGQQRNSAPHDWKVVQINDEPAIQYNVLRDYGRYRYLSTVYPISHNHYLRFELKDNSQLLRDRGDEPVVDSGPIDDFFSQIVQSITIKLSDVAQAQREVISNRYPEQKYTSSREPEKWATAAQDAEFAEHCQWQGQLKGLMEARENGTFER</sequence>
<accession>A0A1X7AQS8</accession>
<proteinExistence type="predicted"/>
<dbReference type="Proteomes" id="UP000196573">
    <property type="component" value="Unassembled WGS sequence"/>
</dbReference>
<dbReference type="EMBL" id="FWPT01000014">
    <property type="protein sequence ID" value="SMA50656.1"/>
    <property type="molecule type" value="Genomic_DNA"/>
</dbReference>
<name>A0A1X7AQS8_9GAMM</name>
<evidence type="ECO:0000313" key="1">
    <source>
        <dbReference type="EMBL" id="SMA50656.1"/>
    </source>
</evidence>
<dbReference type="AlphaFoldDB" id="A0A1X7AQS8"/>
<protein>
    <submittedName>
        <fullName evidence="1">Uncharacterized protein</fullName>
    </submittedName>
</protein>
<organism evidence="1 2">
    <name type="scientific">Parendozoicomonas haliclonae</name>
    <dbReference type="NCBI Taxonomy" id="1960125"/>
    <lineage>
        <taxon>Bacteria</taxon>
        <taxon>Pseudomonadati</taxon>
        <taxon>Pseudomonadota</taxon>
        <taxon>Gammaproteobacteria</taxon>
        <taxon>Oceanospirillales</taxon>
        <taxon>Endozoicomonadaceae</taxon>
        <taxon>Parendozoicomonas</taxon>
    </lineage>
</organism>